<reference evidence="5" key="2">
    <citation type="submission" date="2023-07" db="EMBL/GenBank/DDBJ databases">
        <title>Draft genomic sequences of Priestia flexa CCM isolated from the soil of an abandoned mine contaminated by free cyanide in the high Andean zone of Tacna, Peru.</title>
        <authorList>
            <person name="Caceda Quiroz C.J."/>
            <person name="Maraza Chooque G.J."/>
            <person name="Fora Quispe G.L."/>
            <person name="Carpio Mamani M."/>
        </authorList>
    </citation>
    <scope>NUCLEOTIDE SEQUENCE [LARGE SCALE GENOMIC DNA]</scope>
    <source>
        <strain evidence="5">CCM</strain>
    </source>
</reference>
<dbReference type="EMBL" id="JAEMWV010000004">
    <property type="protein sequence ID" value="MBN8251654.1"/>
    <property type="molecule type" value="Genomic_DNA"/>
</dbReference>
<name>A0A1N6TBF3_9BACI</name>
<evidence type="ECO:0000313" key="3">
    <source>
        <dbReference type="EMBL" id="MDW8517612.1"/>
    </source>
</evidence>
<evidence type="ECO:0000313" key="5">
    <source>
        <dbReference type="Proteomes" id="UP001284771"/>
    </source>
</evidence>
<reference evidence="3" key="3">
    <citation type="submission" date="2024-05" db="EMBL/GenBank/DDBJ databases">
        <title>Draft genomic sequences of Priestia flexa CCM isolated from the soil of an abandoned mine contaminated by free cyanide in the high Andean zone of Tacna, Peru.</title>
        <authorList>
            <person name="Caceda Quiroz C.J."/>
            <person name="Maraza Chooque G.J."/>
            <person name="Fora Quispe G.L."/>
            <person name="Carpio Mamani M."/>
        </authorList>
    </citation>
    <scope>NUCLEOTIDE SEQUENCE</scope>
    <source>
        <strain evidence="3">CCM</strain>
    </source>
</reference>
<feature type="transmembrane region" description="Helical" evidence="1">
    <location>
        <begin position="37"/>
        <end position="54"/>
    </location>
</feature>
<sequence>MFMYVTILGFLAFALYACTFVYAIINKSGQAKQNGKRALIGFLVMAVGLIGMQVS</sequence>
<dbReference type="EMBL" id="JAWUZT010000054">
    <property type="protein sequence ID" value="MDW8517612.1"/>
    <property type="molecule type" value="Genomic_DNA"/>
</dbReference>
<evidence type="ECO:0000313" key="2">
    <source>
        <dbReference type="EMBL" id="MBN8251654.1"/>
    </source>
</evidence>
<evidence type="ECO:0000256" key="1">
    <source>
        <dbReference type="SAM" id="Phobius"/>
    </source>
</evidence>
<dbReference type="Proteomes" id="UP001284771">
    <property type="component" value="Unassembled WGS sequence"/>
</dbReference>
<dbReference type="RefSeq" id="WP_167556114.1">
    <property type="nucleotide sequence ID" value="NZ_CM125968.1"/>
</dbReference>
<organism evidence="2 4">
    <name type="scientific">Priestia flexa</name>
    <dbReference type="NCBI Taxonomy" id="86664"/>
    <lineage>
        <taxon>Bacteria</taxon>
        <taxon>Bacillati</taxon>
        <taxon>Bacillota</taxon>
        <taxon>Bacilli</taxon>
        <taxon>Bacillales</taxon>
        <taxon>Bacillaceae</taxon>
        <taxon>Priestia</taxon>
    </lineage>
</organism>
<reference evidence="2" key="1">
    <citation type="submission" date="2020-12" db="EMBL/GenBank/DDBJ databases">
        <title>PHA producing bacteria isolated from mangrove.</title>
        <authorList>
            <person name="Zheng W."/>
            <person name="Yu S."/>
            <person name="Huang Y."/>
        </authorList>
    </citation>
    <scope>NUCLEOTIDE SEQUENCE</scope>
    <source>
        <strain evidence="2">GN22-4</strain>
    </source>
</reference>
<keyword evidence="1" id="KW-0812">Transmembrane</keyword>
<proteinExistence type="predicted"/>
<dbReference type="AlphaFoldDB" id="A0A1N6TBF3"/>
<dbReference type="GeneID" id="93683235"/>
<feature type="transmembrane region" description="Helical" evidence="1">
    <location>
        <begin position="6"/>
        <end position="25"/>
    </location>
</feature>
<keyword evidence="1" id="KW-1133">Transmembrane helix</keyword>
<keyword evidence="1" id="KW-0472">Membrane</keyword>
<comment type="caution">
    <text evidence="2">The sequence shown here is derived from an EMBL/GenBank/DDBJ whole genome shotgun (WGS) entry which is preliminary data.</text>
</comment>
<keyword evidence="5" id="KW-1185">Reference proteome</keyword>
<protein>
    <submittedName>
        <fullName evidence="2">Uncharacterized protein</fullName>
    </submittedName>
</protein>
<dbReference type="Proteomes" id="UP000664578">
    <property type="component" value="Unassembled WGS sequence"/>
</dbReference>
<evidence type="ECO:0000313" key="4">
    <source>
        <dbReference type="Proteomes" id="UP000664578"/>
    </source>
</evidence>
<gene>
    <name evidence="2" type="ORF">JF537_08690</name>
    <name evidence="3" type="ORF">RIB56_15945</name>
</gene>
<accession>A0A1N6TBF3</accession>